<dbReference type="GO" id="GO:0006396">
    <property type="term" value="P:RNA processing"/>
    <property type="evidence" value="ECO:0007669"/>
    <property type="project" value="InterPro"/>
</dbReference>
<dbReference type="OrthoDB" id="9786891at2"/>
<protein>
    <submittedName>
        <fullName evidence="4">Putative RNA methyltransferase</fullName>
    </submittedName>
</protein>
<keyword evidence="1 4" id="KW-0489">Methyltransferase</keyword>
<dbReference type="PANTHER" id="PTHR43191">
    <property type="entry name" value="RRNA METHYLTRANSFERASE 3"/>
    <property type="match status" value="1"/>
</dbReference>
<organism evidence="4 5">
    <name type="scientific">Candidatus Saccharimonas aalborgensis</name>
    <dbReference type="NCBI Taxonomy" id="1332188"/>
    <lineage>
        <taxon>Bacteria</taxon>
        <taxon>Candidatus Saccharimonadota</taxon>
        <taxon>Candidatus Saccharimonadia</taxon>
        <taxon>Candidatus Saccharimonadales</taxon>
        <taxon>Candidatus Saccharimonadaceae</taxon>
        <taxon>Candidatus Saccharimonas</taxon>
    </lineage>
</organism>
<reference evidence="4 5" key="1">
    <citation type="journal article" date="2013" name="Nat. Biotechnol.">
        <title>Genome sequences of rare, uncultured bacteria obtained by differential coverage binning of multiple metagenomes.</title>
        <authorList>
            <person name="Albertsen M."/>
            <person name="Hugenholtz P."/>
            <person name="Skarshewski A."/>
            <person name="Nielsen K.L."/>
            <person name="Tyson G.W."/>
            <person name="Nielsen P.H."/>
        </authorList>
    </citation>
    <scope>NUCLEOTIDE SEQUENCE [LARGE SCALE GENOMIC DNA]</scope>
    <source>
        <strain evidence="4">TM71</strain>
    </source>
</reference>
<dbReference type="HOGENOM" id="CLU_085947_0_0_0"/>
<dbReference type="InterPro" id="IPR051259">
    <property type="entry name" value="rRNA_Methyltransferase"/>
</dbReference>
<evidence type="ECO:0000259" key="3">
    <source>
        <dbReference type="Pfam" id="PF00588"/>
    </source>
</evidence>
<dbReference type="Gene3D" id="3.40.1280.10">
    <property type="match status" value="1"/>
</dbReference>
<dbReference type="RefSeq" id="WP_015641189.1">
    <property type="nucleotide sequence ID" value="NC_021219.1"/>
</dbReference>
<dbReference type="InterPro" id="IPR029028">
    <property type="entry name" value="Alpha/beta_knot_MTases"/>
</dbReference>
<evidence type="ECO:0000313" key="4">
    <source>
        <dbReference type="EMBL" id="AGL61738.1"/>
    </source>
</evidence>
<dbReference type="GO" id="GO:0032259">
    <property type="term" value="P:methylation"/>
    <property type="evidence" value="ECO:0007669"/>
    <property type="project" value="UniProtKB-KW"/>
</dbReference>
<dbReference type="AlphaFoldDB" id="R4PJU2"/>
<evidence type="ECO:0000313" key="5">
    <source>
        <dbReference type="Proteomes" id="UP000013893"/>
    </source>
</evidence>
<dbReference type="GO" id="GO:0003723">
    <property type="term" value="F:RNA binding"/>
    <property type="evidence" value="ECO:0007669"/>
    <property type="project" value="InterPro"/>
</dbReference>
<dbReference type="Proteomes" id="UP000013893">
    <property type="component" value="Chromosome"/>
</dbReference>
<dbReference type="STRING" id="1332188.L336_0026"/>
<dbReference type="GO" id="GO:0008173">
    <property type="term" value="F:RNA methyltransferase activity"/>
    <property type="evidence" value="ECO:0007669"/>
    <property type="project" value="InterPro"/>
</dbReference>
<dbReference type="InterPro" id="IPR029026">
    <property type="entry name" value="tRNA_m1G_MTases_N"/>
</dbReference>
<dbReference type="Pfam" id="PF00588">
    <property type="entry name" value="SpoU_methylase"/>
    <property type="match status" value="1"/>
</dbReference>
<proteinExistence type="predicted"/>
<dbReference type="PANTHER" id="PTHR43191:SF2">
    <property type="entry name" value="RRNA METHYLTRANSFERASE 3, MITOCHONDRIAL"/>
    <property type="match status" value="1"/>
</dbReference>
<dbReference type="InterPro" id="IPR001537">
    <property type="entry name" value="SpoU_MeTrfase"/>
</dbReference>
<evidence type="ECO:0000256" key="2">
    <source>
        <dbReference type="ARBA" id="ARBA00022679"/>
    </source>
</evidence>
<name>R4PJU2_9BACT</name>
<dbReference type="SUPFAM" id="SSF75217">
    <property type="entry name" value="alpha/beta knot"/>
    <property type="match status" value="1"/>
</dbReference>
<evidence type="ECO:0000256" key="1">
    <source>
        <dbReference type="ARBA" id="ARBA00022603"/>
    </source>
</evidence>
<dbReference type="KEGG" id="saal:L336_0026"/>
<sequence>MEAPHDSRNLIDAYKGKSIDAIVADLDTDAISLEIALDNVSRDYNMGTIVRSANAFGVRHVHIIGSRQWNKRGAMMTDKYLHVHYYANADSFVAAMRQYKKRLIAVDNCEDASLLSEALLPEDCVLLFGAEGPGISEKLRNYAEQTVAIEQFGSTRSINVGVAAGIAMYAWLQQHVLN</sequence>
<gene>
    <name evidence="4" type="ORF">L336_0026</name>
</gene>
<feature type="domain" description="tRNA/rRNA methyltransferase SpoU type" evidence="3">
    <location>
        <begin position="33"/>
        <end position="169"/>
    </location>
</feature>
<keyword evidence="2 4" id="KW-0808">Transferase</keyword>
<dbReference type="EMBL" id="CP005957">
    <property type="protein sequence ID" value="AGL61738.1"/>
    <property type="molecule type" value="Genomic_DNA"/>
</dbReference>
<keyword evidence="5" id="KW-1185">Reference proteome</keyword>
<accession>R4PJU2</accession>